<protein>
    <submittedName>
        <fullName evidence="1">Predicted small integral membrane protein</fullName>
    </submittedName>
</protein>
<dbReference type="RefSeq" id="WP_005099648.1">
    <property type="nucleotide sequence ID" value="NZ_AP022621.1"/>
</dbReference>
<accession>A0A0U1AZC9</accession>
<dbReference type="GO" id="GO:0055085">
    <property type="term" value="P:transmembrane transport"/>
    <property type="evidence" value="ECO:0007669"/>
    <property type="project" value="InterPro"/>
</dbReference>
<dbReference type="InterPro" id="IPR007251">
    <property type="entry name" value="Iron_permease_Fet4"/>
</dbReference>
<dbReference type="Pfam" id="PF04120">
    <property type="entry name" value="Iron_permease"/>
    <property type="match status" value="1"/>
</dbReference>
<reference evidence="1 2" key="1">
    <citation type="submission" date="2015-03" db="EMBL/GenBank/DDBJ databases">
        <authorList>
            <person name="Murphy D."/>
        </authorList>
    </citation>
    <scope>NUCLEOTIDE SEQUENCE [LARGE SCALE GENOMIC DNA]</scope>
    <source>
        <strain evidence="1 2">PAP088</strain>
    </source>
</reference>
<evidence type="ECO:0000313" key="2">
    <source>
        <dbReference type="Proteomes" id="UP000045782"/>
    </source>
</evidence>
<proteinExistence type="predicted"/>
<dbReference type="EMBL" id="CSWP01000001">
    <property type="protein sequence ID" value="CPV36926.1"/>
    <property type="molecule type" value="Genomic_DNA"/>
</dbReference>
<name>A0A0U1AZC9_9MYCO</name>
<dbReference type="Proteomes" id="UP000045782">
    <property type="component" value="Unassembled WGS sequence"/>
</dbReference>
<gene>
    <name evidence="1" type="ORF">ERS075579_00847</name>
</gene>
<sequence length="140" mass="15694">MRARIRHNDGLTLRARLALVPGLITRWAGSIWLSLIAIAVVVILPVIGLSTAFPGWWQTLVYSTGALVSLLMLFIIQHTTNRDTNAVLLKLDELISAIPAAHEEAIDIEDREIYEQEEVHHRLHHEAGQDSHDDTAQVHD</sequence>
<evidence type="ECO:0000313" key="1">
    <source>
        <dbReference type="EMBL" id="CPV36926.1"/>
    </source>
</evidence>
<dbReference type="AlphaFoldDB" id="A0A0U1AZC9"/>
<organism evidence="1 2">
    <name type="scientific">Mycobacteroides abscessus</name>
    <dbReference type="NCBI Taxonomy" id="36809"/>
    <lineage>
        <taxon>Bacteria</taxon>
        <taxon>Bacillati</taxon>
        <taxon>Actinomycetota</taxon>
        <taxon>Actinomycetes</taxon>
        <taxon>Mycobacteriales</taxon>
        <taxon>Mycobacteriaceae</taxon>
        <taxon>Mycobacteroides</taxon>
    </lineage>
</organism>